<dbReference type="Gene3D" id="3.30.565.10">
    <property type="entry name" value="Histidine kinase-like ATPase, C-terminal domain"/>
    <property type="match status" value="1"/>
</dbReference>
<protein>
    <recommendedName>
        <fullName evidence="2">histidine kinase</fullName>
        <ecNumber evidence="2">2.7.13.3</ecNumber>
    </recommendedName>
</protein>
<dbReference type="SMART" id="SM00387">
    <property type="entry name" value="HATPase_c"/>
    <property type="match status" value="1"/>
</dbReference>
<evidence type="ECO:0000313" key="10">
    <source>
        <dbReference type="Proteomes" id="UP000672039"/>
    </source>
</evidence>
<feature type="transmembrane region" description="Helical" evidence="6">
    <location>
        <begin position="12"/>
        <end position="33"/>
    </location>
</feature>
<dbReference type="Gene3D" id="1.10.287.130">
    <property type="match status" value="1"/>
</dbReference>
<evidence type="ECO:0000313" key="9">
    <source>
        <dbReference type="EMBL" id="QTR46379.1"/>
    </source>
</evidence>
<dbReference type="SUPFAM" id="SSF47384">
    <property type="entry name" value="Homodimeric domain of signal transducing histidine kinase"/>
    <property type="match status" value="1"/>
</dbReference>
<dbReference type="InterPro" id="IPR004358">
    <property type="entry name" value="Sig_transdc_His_kin-like_C"/>
</dbReference>
<feature type="domain" description="Response regulatory" evidence="8">
    <location>
        <begin position="502"/>
        <end position="618"/>
    </location>
</feature>
<evidence type="ECO:0000256" key="3">
    <source>
        <dbReference type="ARBA" id="ARBA00022553"/>
    </source>
</evidence>
<dbReference type="SUPFAM" id="SSF52172">
    <property type="entry name" value="CheY-like"/>
    <property type="match status" value="2"/>
</dbReference>
<dbReference type="PANTHER" id="PTHR45339:SF1">
    <property type="entry name" value="HYBRID SIGNAL TRANSDUCTION HISTIDINE KINASE J"/>
    <property type="match status" value="1"/>
</dbReference>
<dbReference type="EC" id="2.7.13.3" evidence="2"/>
<dbReference type="RefSeq" id="WP_210222715.1">
    <property type="nucleotide sequence ID" value="NZ_CP072801.1"/>
</dbReference>
<comment type="catalytic activity">
    <reaction evidence="1">
        <text>ATP + protein L-histidine = ADP + protein N-phospho-L-histidine.</text>
        <dbReference type="EC" id="2.7.13.3"/>
    </reaction>
</comment>
<dbReference type="PROSITE" id="PS50110">
    <property type="entry name" value="RESPONSE_REGULATORY"/>
    <property type="match status" value="2"/>
</dbReference>
<evidence type="ECO:0000256" key="6">
    <source>
        <dbReference type="SAM" id="Phobius"/>
    </source>
</evidence>
<dbReference type="Proteomes" id="UP000672039">
    <property type="component" value="Chromosome"/>
</dbReference>
<dbReference type="CDD" id="cd17546">
    <property type="entry name" value="REC_hyHK_CKI1_RcsC-like"/>
    <property type="match status" value="1"/>
</dbReference>
<evidence type="ECO:0000256" key="1">
    <source>
        <dbReference type="ARBA" id="ARBA00000085"/>
    </source>
</evidence>
<dbReference type="InterPro" id="IPR036890">
    <property type="entry name" value="HATPase_C_sf"/>
</dbReference>
<gene>
    <name evidence="9" type="ORF">J9253_20815</name>
</gene>
<sequence length="781" mass="87997">MRIINKLWTLQALDSAVLILLLGIITLLTWLSLTDVALKTQQNLQESTTSLQTAHDSFLRQVKLETLIDHQRQAFDTLNEAFFKFTLNPNNDAKNRPTIHKLTDELRQHSQALLADWPAEGNPTLKDDYKNTVGAMTRLADEIDDLSLEDWRRLAIDAHDTANHARQLMENIEELDNHSGERISVAIQHSIHSNVDNTTLMAERLDSIKHNALWVTLLLMVILIISRMYFSTRFQHMTKTAQTAQQVAEEALKTKARFLATMSHEIRTPMNGVIGMTRLLMNTPMSKKQTDFVESIHLSGEHLLTVINDVLDFSKIEAGKLDLKREPLEIRACIEEVLNLLTSKALEKNLELAYAVGPSIPLFIEGDMVRLRQIMTNLIGNAIKFTDSGEITVFVIPRSHKGHEYELEFQINDTGHGIPADRLDSIFEQFNQADSPLSRHNEGTGLGLAISRRLVNMMDGEIWAESTIGTGSRFYFTIKTRKAEGKLKPFLYPNIPEMLGKRILIVENNPANQQALQDFCFGWGAITEAYASSSEAIARIAAGHTYDICLVDSNLPNASVLDFAKYVRSRYSKQELPLILVAPPNDPHPKDIVRELFNLYLTKPITRSRLFDSLMTVLGKLNLTITRPEQSRLKLGERLPLAILLVEDNPINQIVAASILDEIAYKADIAENGLEALTALHKKAYDIIFMDMQMPEMDGLEATRRIRADFPPERQPIIVAMTANAMDGDKQECLAAGMNDYISKPVLPEAVEAVLERWCNTLPVAATQDNTQENTYETTRT</sequence>
<accession>A0ABX7WXN6</accession>
<proteinExistence type="predicted"/>
<dbReference type="Gene3D" id="3.40.50.2300">
    <property type="match status" value="2"/>
</dbReference>
<feature type="modified residue" description="4-aspartylphosphate" evidence="5">
    <location>
        <position position="552"/>
    </location>
</feature>
<feature type="domain" description="Response regulatory" evidence="8">
    <location>
        <begin position="642"/>
        <end position="759"/>
    </location>
</feature>
<keyword evidence="3 5" id="KW-0597">Phosphoprotein</keyword>
<dbReference type="Pfam" id="PF00072">
    <property type="entry name" value="Response_reg"/>
    <property type="match status" value="2"/>
</dbReference>
<evidence type="ECO:0000259" key="8">
    <source>
        <dbReference type="PROSITE" id="PS50110"/>
    </source>
</evidence>
<dbReference type="CDD" id="cd00156">
    <property type="entry name" value="REC"/>
    <property type="match status" value="1"/>
</dbReference>
<dbReference type="EMBL" id="CP072801">
    <property type="protein sequence ID" value="QTR46379.1"/>
    <property type="molecule type" value="Genomic_DNA"/>
</dbReference>
<dbReference type="PROSITE" id="PS50109">
    <property type="entry name" value="HIS_KIN"/>
    <property type="match status" value="1"/>
</dbReference>
<dbReference type="SMART" id="SM00388">
    <property type="entry name" value="HisKA"/>
    <property type="match status" value="1"/>
</dbReference>
<dbReference type="InterPro" id="IPR003661">
    <property type="entry name" value="HisK_dim/P_dom"/>
</dbReference>
<dbReference type="CDD" id="cd00082">
    <property type="entry name" value="HisKA"/>
    <property type="match status" value="1"/>
</dbReference>
<organism evidence="9 10">
    <name type="scientific">Thiothrix litoralis</name>
    <dbReference type="NCBI Taxonomy" id="2891210"/>
    <lineage>
        <taxon>Bacteria</taxon>
        <taxon>Pseudomonadati</taxon>
        <taxon>Pseudomonadota</taxon>
        <taxon>Gammaproteobacteria</taxon>
        <taxon>Thiotrichales</taxon>
        <taxon>Thiotrichaceae</taxon>
        <taxon>Thiothrix</taxon>
    </lineage>
</organism>
<evidence type="ECO:0000256" key="2">
    <source>
        <dbReference type="ARBA" id="ARBA00012438"/>
    </source>
</evidence>
<evidence type="ECO:0000259" key="7">
    <source>
        <dbReference type="PROSITE" id="PS50109"/>
    </source>
</evidence>
<dbReference type="InterPro" id="IPR005467">
    <property type="entry name" value="His_kinase_dom"/>
</dbReference>
<name>A0ABX7WXN6_9GAMM</name>
<evidence type="ECO:0000256" key="4">
    <source>
        <dbReference type="ARBA" id="ARBA00023012"/>
    </source>
</evidence>
<dbReference type="PRINTS" id="PR00344">
    <property type="entry name" value="BCTRLSENSOR"/>
</dbReference>
<dbReference type="InterPro" id="IPR001789">
    <property type="entry name" value="Sig_transdc_resp-reg_receiver"/>
</dbReference>
<keyword evidence="6" id="KW-0472">Membrane</keyword>
<dbReference type="PANTHER" id="PTHR45339">
    <property type="entry name" value="HYBRID SIGNAL TRANSDUCTION HISTIDINE KINASE J"/>
    <property type="match status" value="1"/>
</dbReference>
<feature type="transmembrane region" description="Helical" evidence="6">
    <location>
        <begin position="212"/>
        <end position="230"/>
    </location>
</feature>
<reference evidence="9 10" key="1">
    <citation type="submission" date="2021-04" db="EMBL/GenBank/DDBJ databases">
        <title>Genomics, taxonomy and metabolism of representatives of sulfur bacteria of the genus Thiothrix: Thiothrix fructosivorans QT, Thiothrix unzii A1T and three new species, Thiothrix subterranea sp. nov., Thiothrix litoralis sp. nov. and 'Candidatus Thiothrix anitrata' sp. nov.</title>
        <authorList>
            <person name="Ravin N.V."/>
            <person name="Smolyakov D."/>
            <person name="Rudenko T.S."/>
            <person name="Mardanov A.V."/>
            <person name="Beletsky A.V."/>
            <person name="Markov N.D."/>
            <person name="Fomenkov A.I."/>
            <person name="Roberts R.J."/>
            <person name="Karnachuk O.V."/>
            <person name="Novikov A."/>
            <person name="Grabovich M.Y."/>
        </authorList>
    </citation>
    <scope>NUCLEOTIDE SEQUENCE [LARGE SCALE GENOMIC DNA]</scope>
    <source>
        <strain evidence="9 10">AS</strain>
    </source>
</reference>
<evidence type="ECO:0000256" key="5">
    <source>
        <dbReference type="PROSITE-ProRule" id="PRU00169"/>
    </source>
</evidence>
<feature type="modified residue" description="4-aspartylphosphate" evidence="5">
    <location>
        <position position="691"/>
    </location>
</feature>
<dbReference type="InterPro" id="IPR003594">
    <property type="entry name" value="HATPase_dom"/>
</dbReference>
<keyword evidence="4" id="KW-0902">Two-component regulatory system</keyword>
<dbReference type="InterPro" id="IPR011006">
    <property type="entry name" value="CheY-like_superfamily"/>
</dbReference>
<feature type="domain" description="Histidine kinase" evidence="7">
    <location>
        <begin position="261"/>
        <end position="482"/>
    </location>
</feature>
<dbReference type="Pfam" id="PF02518">
    <property type="entry name" value="HATPase_c"/>
    <property type="match status" value="1"/>
</dbReference>
<dbReference type="SMART" id="SM00448">
    <property type="entry name" value="REC"/>
    <property type="match status" value="2"/>
</dbReference>
<dbReference type="SUPFAM" id="SSF55874">
    <property type="entry name" value="ATPase domain of HSP90 chaperone/DNA topoisomerase II/histidine kinase"/>
    <property type="match status" value="1"/>
</dbReference>
<dbReference type="InterPro" id="IPR036097">
    <property type="entry name" value="HisK_dim/P_sf"/>
</dbReference>
<dbReference type="CDD" id="cd16922">
    <property type="entry name" value="HATPase_EvgS-ArcB-TorS-like"/>
    <property type="match status" value="1"/>
</dbReference>
<dbReference type="Pfam" id="PF00512">
    <property type="entry name" value="HisKA"/>
    <property type="match status" value="1"/>
</dbReference>
<keyword evidence="6" id="KW-0812">Transmembrane</keyword>
<keyword evidence="6" id="KW-1133">Transmembrane helix</keyword>
<keyword evidence="10" id="KW-1185">Reference proteome</keyword>